<comment type="caution">
    <text evidence="11">The sequence shown here is derived from an EMBL/GenBank/DDBJ whole genome shotgun (WGS) entry which is preliminary data.</text>
</comment>
<dbReference type="OrthoDB" id="10010129at2759"/>
<evidence type="ECO:0000259" key="10">
    <source>
        <dbReference type="PROSITE" id="PS51522"/>
    </source>
</evidence>
<dbReference type="GO" id="GO:0006417">
    <property type="term" value="P:regulation of translation"/>
    <property type="evidence" value="ECO:0007669"/>
    <property type="project" value="UniProtKB-UniRule"/>
</dbReference>
<keyword evidence="5" id="KW-0862">Zinc</keyword>
<evidence type="ECO:0000256" key="6">
    <source>
        <dbReference type="ARBA" id="ARBA00022845"/>
    </source>
</evidence>
<accession>A0A8K0DAN7</accession>
<comment type="subcellular location">
    <subcellularLocation>
        <location evidence="1">Cytoplasm</location>
    </subcellularLocation>
</comment>
<keyword evidence="6 8" id="KW-0810">Translation regulation</keyword>
<evidence type="ECO:0000256" key="5">
    <source>
        <dbReference type="ARBA" id="ARBA00022833"/>
    </source>
</evidence>
<comment type="similarity">
    <text evidence="8">Belongs to the nanos family.</text>
</comment>
<evidence type="ECO:0000256" key="1">
    <source>
        <dbReference type="ARBA" id="ARBA00004496"/>
    </source>
</evidence>
<keyword evidence="3" id="KW-0479">Metal-binding</keyword>
<organism evidence="11 12">
    <name type="scientific">Ignelater luminosus</name>
    <name type="common">Cucubano</name>
    <name type="synonym">Pyrophorus luminosus</name>
    <dbReference type="NCBI Taxonomy" id="2038154"/>
    <lineage>
        <taxon>Eukaryota</taxon>
        <taxon>Metazoa</taxon>
        <taxon>Ecdysozoa</taxon>
        <taxon>Arthropoda</taxon>
        <taxon>Hexapoda</taxon>
        <taxon>Insecta</taxon>
        <taxon>Pterygota</taxon>
        <taxon>Neoptera</taxon>
        <taxon>Endopterygota</taxon>
        <taxon>Coleoptera</taxon>
        <taxon>Polyphaga</taxon>
        <taxon>Elateriformia</taxon>
        <taxon>Elateroidea</taxon>
        <taxon>Elateridae</taxon>
        <taxon>Agrypninae</taxon>
        <taxon>Pyrophorini</taxon>
        <taxon>Ignelater</taxon>
    </lineage>
</organism>
<keyword evidence="7 8" id="KW-0694">RNA-binding</keyword>
<dbReference type="InterPro" id="IPR008705">
    <property type="entry name" value="Nanos/Xcar2"/>
</dbReference>
<sequence>MERAIFKRRRGLQVIAEENAEMETLTLKDLSLQIAALQFQGGFTFNVFIPTIHKSPLFLDDSEDDDSNQASTSFSGSKSKSTNCSTKGNSLSAPGSPLHCDRNDPEAINPITGSPRRFSRYDCTSPSRQKPKRKFCKFCLQIGKPTYICNSHQIRNNGIVECKFLRKLICPLCGATGDKAHTQTQCPLYLYEGYERFQNYF</sequence>
<protein>
    <recommendedName>
        <fullName evidence="10">Nanos-type domain-containing protein</fullName>
    </recommendedName>
</protein>
<reference evidence="11" key="1">
    <citation type="submission" date="2019-08" db="EMBL/GenBank/DDBJ databases">
        <title>The genome of the North American firefly Photinus pyralis.</title>
        <authorList>
            <consortium name="Photinus pyralis genome working group"/>
            <person name="Fallon T.R."/>
            <person name="Sander Lower S.E."/>
            <person name="Weng J.-K."/>
        </authorList>
    </citation>
    <scope>NUCLEOTIDE SEQUENCE</scope>
    <source>
        <strain evidence="11">TRF0915ILg1</strain>
        <tissue evidence="11">Whole body</tissue>
    </source>
</reference>
<gene>
    <name evidence="11" type="ORF">ILUMI_08760</name>
</gene>
<feature type="domain" description="Nanos-type" evidence="10">
    <location>
        <begin position="135"/>
        <end position="188"/>
    </location>
</feature>
<dbReference type="Gene3D" id="4.10.60.30">
    <property type="entry name" value="Nanos, RNA-binding domain"/>
    <property type="match status" value="1"/>
</dbReference>
<dbReference type="GO" id="GO:0005737">
    <property type="term" value="C:cytoplasm"/>
    <property type="evidence" value="ECO:0007669"/>
    <property type="project" value="UniProtKB-SubCell"/>
</dbReference>
<evidence type="ECO:0000256" key="4">
    <source>
        <dbReference type="ARBA" id="ARBA00022771"/>
    </source>
</evidence>
<dbReference type="AlphaFoldDB" id="A0A8K0DAN7"/>
<keyword evidence="4 8" id="KW-0863">Zinc-finger</keyword>
<evidence type="ECO:0000256" key="9">
    <source>
        <dbReference type="SAM" id="MobiDB-lite"/>
    </source>
</evidence>
<dbReference type="PANTHER" id="PTHR12887">
    <property type="entry name" value="NANOS PROTEIN"/>
    <property type="match status" value="1"/>
</dbReference>
<dbReference type="InterPro" id="IPR038129">
    <property type="entry name" value="Nanos_sf"/>
</dbReference>
<name>A0A8K0DAN7_IGNLU</name>
<evidence type="ECO:0000256" key="2">
    <source>
        <dbReference type="ARBA" id="ARBA00022490"/>
    </source>
</evidence>
<keyword evidence="12" id="KW-1185">Reference proteome</keyword>
<dbReference type="Pfam" id="PF05741">
    <property type="entry name" value="zf-nanos"/>
    <property type="match status" value="1"/>
</dbReference>
<evidence type="ECO:0000256" key="7">
    <source>
        <dbReference type="ARBA" id="ARBA00022884"/>
    </source>
</evidence>
<dbReference type="InterPro" id="IPR024161">
    <property type="entry name" value="Znf_nanos-typ"/>
</dbReference>
<evidence type="ECO:0000313" key="12">
    <source>
        <dbReference type="Proteomes" id="UP000801492"/>
    </source>
</evidence>
<dbReference type="GO" id="GO:0003723">
    <property type="term" value="F:RNA binding"/>
    <property type="evidence" value="ECO:0007669"/>
    <property type="project" value="UniProtKB-UniRule"/>
</dbReference>
<evidence type="ECO:0000313" key="11">
    <source>
        <dbReference type="EMBL" id="KAF2897415.1"/>
    </source>
</evidence>
<feature type="compositionally biased region" description="Low complexity" evidence="9">
    <location>
        <begin position="71"/>
        <end position="90"/>
    </location>
</feature>
<dbReference type="EMBL" id="VTPC01004184">
    <property type="protein sequence ID" value="KAF2897415.1"/>
    <property type="molecule type" value="Genomic_DNA"/>
</dbReference>
<feature type="region of interest" description="Disordered" evidence="9">
    <location>
        <begin position="60"/>
        <end position="113"/>
    </location>
</feature>
<dbReference type="PROSITE" id="PS51522">
    <property type="entry name" value="ZF_NANOS"/>
    <property type="match status" value="1"/>
</dbReference>
<dbReference type="GO" id="GO:0008270">
    <property type="term" value="F:zinc ion binding"/>
    <property type="evidence" value="ECO:0007669"/>
    <property type="project" value="UniProtKB-KW"/>
</dbReference>
<proteinExistence type="inferred from homology"/>
<evidence type="ECO:0000256" key="3">
    <source>
        <dbReference type="ARBA" id="ARBA00022723"/>
    </source>
</evidence>
<keyword evidence="2" id="KW-0963">Cytoplasm</keyword>
<dbReference type="Proteomes" id="UP000801492">
    <property type="component" value="Unassembled WGS sequence"/>
</dbReference>
<evidence type="ECO:0000256" key="8">
    <source>
        <dbReference type="PROSITE-ProRule" id="PRU00855"/>
    </source>
</evidence>